<feature type="non-terminal residue" evidence="2">
    <location>
        <position position="1"/>
    </location>
</feature>
<evidence type="ECO:0000313" key="1">
    <source>
        <dbReference type="EMBL" id="CAF5084608.1"/>
    </source>
</evidence>
<name>A0A8S3F1M4_9BILA</name>
<comment type="caution">
    <text evidence="2">The sequence shown here is derived from an EMBL/GenBank/DDBJ whole genome shotgun (WGS) entry which is preliminary data.</text>
</comment>
<dbReference type="Proteomes" id="UP000676336">
    <property type="component" value="Unassembled WGS sequence"/>
</dbReference>
<evidence type="ECO:0000313" key="3">
    <source>
        <dbReference type="Proteomes" id="UP000676336"/>
    </source>
</evidence>
<evidence type="ECO:0000313" key="2">
    <source>
        <dbReference type="EMBL" id="CAF5098172.1"/>
    </source>
</evidence>
<accession>A0A8S3F1M4</accession>
<organism evidence="2 3">
    <name type="scientific">Rotaria magnacalcarata</name>
    <dbReference type="NCBI Taxonomy" id="392030"/>
    <lineage>
        <taxon>Eukaryota</taxon>
        <taxon>Metazoa</taxon>
        <taxon>Spiralia</taxon>
        <taxon>Gnathifera</taxon>
        <taxon>Rotifera</taxon>
        <taxon>Eurotatoria</taxon>
        <taxon>Bdelloidea</taxon>
        <taxon>Philodinida</taxon>
        <taxon>Philodinidae</taxon>
        <taxon>Rotaria</taxon>
    </lineage>
</organism>
<proteinExistence type="predicted"/>
<sequence>LNYIEFGSFKSTIVRGVKYWSSQHQHKSS</sequence>
<dbReference type="Proteomes" id="UP000681967">
    <property type="component" value="Unassembled WGS sequence"/>
</dbReference>
<dbReference type="AlphaFoldDB" id="A0A8S3F1M4"/>
<gene>
    <name evidence="1" type="ORF">BYL167_LOCUS62361</name>
    <name evidence="2" type="ORF">SMN809_LOCUS61540</name>
</gene>
<reference evidence="2" key="1">
    <citation type="submission" date="2021-02" db="EMBL/GenBank/DDBJ databases">
        <authorList>
            <person name="Nowell W R."/>
        </authorList>
    </citation>
    <scope>NUCLEOTIDE SEQUENCE</scope>
</reference>
<dbReference type="EMBL" id="CAJOBI010247597">
    <property type="protein sequence ID" value="CAF5098172.1"/>
    <property type="molecule type" value="Genomic_DNA"/>
</dbReference>
<protein>
    <submittedName>
        <fullName evidence="2">Uncharacterized protein</fullName>
    </submittedName>
</protein>
<dbReference type="EMBL" id="CAJOBH010234473">
    <property type="protein sequence ID" value="CAF5084608.1"/>
    <property type="molecule type" value="Genomic_DNA"/>
</dbReference>